<protein>
    <recommendedName>
        <fullName evidence="4">Tetratricopeptide repeat protein</fullName>
    </recommendedName>
</protein>
<evidence type="ECO:0000313" key="2">
    <source>
        <dbReference type="EMBL" id="PXX05876.1"/>
    </source>
</evidence>
<dbReference type="EMBL" id="QJJV01000039">
    <property type="protein sequence ID" value="PXX05876.1"/>
    <property type="molecule type" value="Genomic_DNA"/>
</dbReference>
<dbReference type="Proteomes" id="UP000247515">
    <property type="component" value="Unassembled WGS sequence"/>
</dbReference>
<keyword evidence="3" id="KW-1185">Reference proteome</keyword>
<comment type="caution">
    <text evidence="2">The sequence shown here is derived from an EMBL/GenBank/DDBJ whole genome shotgun (WGS) entry which is preliminary data.</text>
</comment>
<sequence length="86" mass="9448">MQGRHDDARAQFERVLAVRNDADCWQKSATFPAAIFPATSRGRFRISPSSDYLAPGQAEVEKPLAKPDATRRPGNATDADDNVSLF</sequence>
<feature type="region of interest" description="Disordered" evidence="1">
    <location>
        <begin position="46"/>
        <end position="86"/>
    </location>
</feature>
<feature type="compositionally biased region" description="Basic and acidic residues" evidence="1">
    <location>
        <begin position="59"/>
        <end position="71"/>
    </location>
</feature>
<evidence type="ECO:0008006" key="4">
    <source>
        <dbReference type="Google" id="ProtNLM"/>
    </source>
</evidence>
<gene>
    <name evidence="2" type="ORF">C7400_13939</name>
</gene>
<proteinExistence type="predicted"/>
<name>A0ABX5MEB1_9BURK</name>
<accession>A0ABX5MEB1</accession>
<reference evidence="2 3" key="1">
    <citation type="submission" date="2018-05" db="EMBL/GenBank/DDBJ databases">
        <title>Genomic Encyclopedia of Type Strains, Phase IV (KMG-V): Genome sequencing to study the core and pangenomes of soil and plant-associated prokaryotes.</title>
        <authorList>
            <person name="Whitman W."/>
        </authorList>
    </citation>
    <scope>NUCLEOTIDE SEQUENCE [LARGE SCALE GENOMIC DNA]</scope>
    <source>
        <strain evidence="2 3">SIr-6563</strain>
    </source>
</reference>
<organism evidence="2 3">
    <name type="scientific">Paraburkholderia tropica</name>
    <dbReference type="NCBI Taxonomy" id="92647"/>
    <lineage>
        <taxon>Bacteria</taxon>
        <taxon>Pseudomonadati</taxon>
        <taxon>Pseudomonadota</taxon>
        <taxon>Betaproteobacteria</taxon>
        <taxon>Burkholderiales</taxon>
        <taxon>Burkholderiaceae</taxon>
        <taxon>Paraburkholderia</taxon>
    </lineage>
</organism>
<evidence type="ECO:0000313" key="3">
    <source>
        <dbReference type="Proteomes" id="UP000247515"/>
    </source>
</evidence>
<evidence type="ECO:0000256" key="1">
    <source>
        <dbReference type="SAM" id="MobiDB-lite"/>
    </source>
</evidence>